<keyword evidence="3" id="KW-1185">Reference proteome</keyword>
<comment type="caution">
    <text evidence="2">The sequence shown here is derived from an EMBL/GenBank/DDBJ whole genome shotgun (WGS) entry which is preliminary data.</text>
</comment>
<name>A0ABU6YAX5_9FABA</name>
<protein>
    <submittedName>
        <fullName evidence="2">Uncharacterized protein</fullName>
    </submittedName>
</protein>
<sequence>MAESASNSLLKRERGLVCLDSNRHACNRPKFLQPQAVCLPGNKPVAQKWRRMIPKKPLNRGTEVNPEKCQAIVSMKQSESLKEIQSLKRTADRTLKIPSNLCNKSSTAVQTHEKRSGVQVGRQMRNSFQKL</sequence>
<gene>
    <name evidence="2" type="ORF">PIB30_032153</name>
</gene>
<reference evidence="2 3" key="1">
    <citation type="journal article" date="2023" name="Plants (Basel)">
        <title>Bridging the Gap: Combining Genomics and Transcriptomics Approaches to Understand Stylosanthes scabra, an Orphan Legume from the Brazilian Caatinga.</title>
        <authorList>
            <person name="Ferreira-Neto J.R.C."/>
            <person name="da Silva M.D."/>
            <person name="Binneck E."/>
            <person name="de Melo N.F."/>
            <person name="da Silva R.H."/>
            <person name="de Melo A.L.T.M."/>
            <person name="Pandolfi V."/>
            <person name="Bustamante F.O."/>
            <person name="Brasileiro-Vidal A.C."/>
            <person name="Benko-Iseppon A.M."/>
        </authorList>
    </citation>
    <scope>NUCLEOTIDE SEQUENCE [LARGE SCALE GENOMIC DNA]</scope>
    <source>
        <tissue evidence="2">Leaves</tissue>
    </source>
</reference>
<evidence type="ECO:0000256" key="1">
    <source>
        <dbReference type="SAM" id="MobiDB-lite"/>
    </source>
</evidence>
<evidence type="ECO:0000313" key="2">
    <source>
        <dbReference type="EMBL" id="MED6207037.1"/>
    </source>
</evidence>
<accession>A0ABU6YAX5</accession>
<organism evidence="2 3">
    <name type="scientific">Stylosanthes scabra</name>
    <dbReference type="NCBI Taxonomy" id="79078"/>
    <lineage>
        <taxon>Eukaryota</taxon>
        <taxon>Viridiplantae</taxon>
        <taxon>Streptophyta</taxon>
        <taxon>Embryophyta</taxon>
        <taxon>Tracheophyta</taxon>
        <taxon>Spermatophyta</taxon>
        <taxon>Magnoliopsida</taxon>
        <taxon>eudicotyledons</taxon>
        <taxon>Gunneridae</taxon>
        <taxon>Pentapetalae</taxon>
        <taxon>rosids</taxon>
        <taxon>fabids</taxon>
        <taxon>Fabales</taxon>
        <taxon>Fabaceae</taxon>
        <taxon>Papilionoideae</taxon>
        <taxon>50 kb inversion clade</taxon>
        <taxon>dalbergioids sensu lato</taxon>
        <taxon>Dalbergieae</taxon>
        <taxon>Pterocarpus clade</taxon>
        <taxon>Stylosanthes</taxon>
    </lineage>
</organism>
<dbReference type="EMBL" id="JASCZI010241796">
    <property type="protein sequence ID" value="MED6207037.1"/>
    <property type="molecule type" value="Genomic_DNA"/>
</dbReference>
<feature type="region of interest" description="Disordered" evidence="1">
    <location>
        <begin position="106"/>
        <end position="131"/>
    </location>
</feature>
<evidence type="ECO:0000313" key="3">
    <source>
        <dbReference type="Proteomes" id="UP001341840"/>
    </source>
</evidence>
<proteinExistence type="predicted"/>
<dbReference type="Proteomes" id="UP001341840">
    <property type="component" value="Unassembled WGS sequence"/>
</dbReference>